<keyword evidence="1" id="KW-0812">Transmembrane</keyword>
<feature type="transmembrane region" description="Helical" evidence="1">
    <location>
        <begin position="52"/>
        <end position="72"/>
    </location>
</feature>
<evidence type="ECO:0000256" key="1">
    <source>
        <dbReference type="SAM" id="Phobius"/>
    </source>
</evidence>
<dbReference type="InParanoid" id="A0A2R5GSV4"/>
<comment type="caution">
    <text evidence="2">The sequence shown here is derived from an EMBL/GenBank/DDBJ whole genome shotgun (WGS) entry which is preliminary data.</text>
</comment>
<accession>A0A2R5GSV4</accession>
<feature type="transmembrane region" description="Helical" evidence="1">
    <location>
        <begin position="84"/>
        <end position="107"/>
    </location>
</feature>
<evidence type="ECO:0008006" key="4">
    <source>
        <dbReference type="Google" id="ProtNLM"/>
    </source>
</evidence>
<protein>
    <recommendedName>
        <fullName evidence="4">MARVEL domain-containing protein</fullName>
    </recommendedName>
</protein>
<dbReference type="AlphaFoldDB" id="A0A2R5GSV4"/>
<name>A0A2R5GSV4_9STRA</name>
<proteinExistence type="predicted"/>
<keyword evidence="1" id="KW-1133">Transmembrane helix</keyword>
<reference evidence="2 3" key="1">
    <citation type="submission" date="2017-12" db="EMBL/GenBank/DDBJ databases">
        <title>Sequencing, de novo assembly and annotation of complete genome of a new Thraustochytrid species, strain FCC1311.</title>
        <authorList>
            <person name="Sedici K."/>
            <person name="Godart F."/>
            <person name="Aiese Cigliano R."/>
            <person name="Sanseverino W."/>
            <person name="Barakat M."/>
            <person name="Ortet P."/>
            <person name="Marechal E."/>
            <person name="Cagnac O."/>
            <person name="Amato A."/>
        </authorList>
    </citation>
    <scope>NUCLEOTIDE SEQUENCE [LARGE SCALE GENOMIC DNA]</scope>
</reference>
<keyword evidence="3" id="KW-1185">Reference proteome</keyword>
<sequence>MDDFDLLTLLWSLIQVFLVIFVLFSWFGAAGGFKGPSCSITEKDGVTDHHEAFILVWFTFCAVAVSVGGTLIMKKHRTPIGVGLFVGAIFMLFNWTLCTAVLLGGQINKKKSMNADCAKDFGVTADTFALLCAIALFLLYGAFGGLLIKAKDQLLGDEAFGREGGLASEYPTGAFQEIDSQEGLTAV</sequence>
<keyword evidence="1" id="KW-0472">Membrane</keyword>
<organism evidence="2 3">
    <name type="scientific">Hondaea fermentalgiana</name>
    <dbReference type="NCBI Taxonomy" id="2315210"/>
    <lineage>
        <taxon>Eukaryota</taxon>
        <taxon>Sar</taxon>
        <taxon>Stramenopiles</taxon>
        <taxon>Bigyra</taxon>
        <taxon>Labyrinthulomycetes</taxon>
        <taxon>Thraustochytrida</taxon>
        <taxon>Thraustochytriidae</taxon>
        <taxon>Hondaea</taxon>
    </lineage>
</organism>
<gene>
    <name evidence="2" type="ORF">FCC1311_096122</name>
</gene>
<feature type="transmembrane region" description="Helical" evidence="1">
    <location>
        <begin position="7"/>
        <end position="27"/>
    </location>
</feature>
<dbReference type="OrthoDB" id="190146at2759"/>
<dbReference type="EMBL" id="BEYU01000154">
    <property type="protein sequence ID" value="GBG33389.1"/>
    <property type="molecule type" value="Genomic_DNA"/>
</dbReference>
<dbReference type="Proteomes" id="UP000241890">
    <property type="component" value="Unassembled WGS sequence"/>
</dbReference>
<evidence type="ECO:0000313" key="3">
    <source>
        <dbReference type="Proteomes" id="UP000241890"/>
    </source>
</evidence>
<evidence type="ECO:0000313" key="2">
    <source>
        <dbReference type="EMBL" id="GBG33389.1"/>
    </source>
</evidence>
<feature type="transmembrane region" description="Helical" evidence="1">
    <location>
        <begin position="127"/>
        <end position="148"/>
    </location>
</feature>